<dbReference type="ExpressionAtlas" id="N1R3U3">
    <property type="expression patterns" value="baseline"/>
</dbReference>
<dbReference type="InterPro" id="IPR033138">
    <property type="entry name" value="Cu_oxidase_CS"/>
</dbReference>
<evidence type="ECO:0000256" key="3">
    <source>
        <dbReference type="ARBA" id="ARBA00022525"/>
    </source>
</evidence>
<dbReference type="InterPro" id="IPR045087">
    <property type="entry name" value="Cu-oxidase_fam"/>
</dbReference>
<dbReference type="InterPro" id="IPR002355">
    <property type="entry name" value="Cu_oxidase_Cu_BS"/>
</dbReference>
<dbReference type="InterPro" id="IPR011706">
    <property type="entry name" value="Cu-oxidase_C"/>
</dbReference>
<dbReference type="GO" id="GO:0016491">
    <property type="term" value="F:oxidoreductase activity"/>
    <property type="evidence" value="ECO:0007669"/>
    <property type="project" value="UniProtKB-KW"/>
</dbReference>
<keyword evidence="4" id="KW-0479">Metal-binding</keyword>
<sequence>MPSYYFHSNLTGLAHPDRHRVPMHVDERLFFTLGLGSICRGTNKTCERGRSPQTIVVATMNNVLRRADKWPVHGGPPDHPPHPYNYTDRSLIPPGPLEKALEPTFKATKLRRFRYNTSVEIMFQRTALLQSDSNPMHLHGYDFLVLATGLGNYNPKTDPKKFNYHNPRLRNTVQVPRTGWAAVRFVTDNPGMWYLHCHFEFHIIMGMATAFIVENGPTPETSLPPPPPEFKRCGANGLTKP</sequence>
<accession>N1R3U3</accession>
<dbReference type="PROSITE" id="PS00080">
    <property type="entry name" value="MULTICOPPER_OXIDASE2"/>
    <property type="match status" value="1"/>
</dbReference>
<dbReference type="PANTHER" id="PTHR11709">
    <property type="entry name" value="MULTI-COPPER OXIDASE"/>
    <property type="match status" value="1"/>
</dbReference>
<dbReference type="GO" id="GO:0005576">
    <property type="term" value="C:extracellular region"/>
    <property type="evidence" value="ECO:0007669"/>
    <property type="project" value="UniProtKB-SubCell"/>
</dbReference>
<evidence type="ECO:0000256" key="4">
    <source>
        <dbReference type="ARBA" id="ARBA00022723"/>
    </source>
</evidence>
<dbReference type="GO" id="GO:0005507">
    <property type="term" value="F:copper ion binding"/>
    <property type="evidence" value="ECO:0007669"/>
    <property type="project" value="InterPro"/>
</dbReference>
<keyword evidence="6" id="KW-0560">Oxidoreductase</keyword>
<dbReference type="PROSITE" id="PS00079">
    <property type="entry name" value="MULTICOPPER_OXIDASE1"/>
    <property type="match status" value="1"/>
</dbReference>
<name>N1R3U3_AEGTA</name>
<keyword evidence="3" id="KW-0964">Secreted</keyword>
<protein>
    <submittedName>
        <fullName evidence="9">Putative laccase-19</fullName>
    </submittedName>
</protein>
<evidence type="ECO:0000256" key="1">
    <source>
        <dbReference type="ARBA" id="ARBA00004613"/>
    </source>
</evidence>
<reference evidence="9" key="1">
    <citation type="submission" date="2015-06" db="UniProtKB">
        <authorList>
            <consortium name="EnsemblPlants"/>
        </authorList>
    </citation>
    <scope>IDENTIFICATION</scope>
</reference>
<evidence type="ECO:0000256" key="2">
    <source>
        <dbReference type="ARBA" id="ARBA00010609"/>
    </source>
</evidence>
<proteinExistence type="inferred from homology"/>
<comment type="similarity">
    <text evidence="2">Belongs to the multicopper oxidase family.</text>
</comment>
<dbReference type="InterPro" id="IPR008972">
    <property type="entry name" value="Cupredoxin"/>
</dbReference>
<dbReference type="EnsemblPlants" id="EMT17160">
    <property type="protein sequence ID" value="EMT17160"/>
    <property type="gene ID" value="F775_22742"/>
</dbReference>
<evidence type="ECO:0000313" key="9">
    <source>
        <dbReference type="EnsemblPlants" id="EMT17160"/>
    </source>
</evidence>
<dbReference type="AlphaFoldDB" id="N1R3U3"/>
<dbReference type="SUPFAM" id="SSF49503">
    <property type="entry name" value="Cupredoxins"/>
    <property type="match status" value="1"/>
</dbReference>
<evidence type="ECO:0000256" key="6">
    <source>
        <dbReference type="ARBA" id="ARBA00023002"/>
    </source>
</evidence>
<keyword evidence="7" id="KW-0186">Copper</keyword>
<comment type="subcellular location">
    <subcellularLocation>
        <location evidence="1">Secreted</location>
    </subcellularLocation>
</comment>
<feature type="domain" description="Plastocyanin-like" evidence="8">
    <location>
        <begin position="105"/>
        <end position="216"/>
    </location>
</feature>
<keyword evidence="5" id="KW-0677">Repeat</keyword>
<evidence type="ECO:0000256" key="7">
    <source>
        <dbReference type="ARBA" id="ARBA00023008"/>
    </source>
</evidence>
<evidence type="ECO:0000256" key="5">
    <source>
        <dbReference type="ARBA" id="ARBA00022737"/>
    </source>
</evidence>
<dbReference type="Gene3D" id="2.60.40.420">
    <property type="entry name" value="Cupredoxins - blue copper proteins"/>
    <property type="match status" value="1"/>
</dbReference>
<evidence type="ECO:0000259" key="8">
    <source>
        <dbReference type="Pfam" id="PF07731"/>
    </source>
</evidence>
<dbReference type="PANTHER" id="PTHR11709:SF86">
    <property type="entry name" value="LACCASE-18"/>
    <property type="match status" value="1"/>
</dbReference>
<organism evidence="9">
    <name type="scientific">Aegilops tauschii</name>
    <name type="common">Tausch's goatgrass</name>
    <name type="synonym">Aegilops squarrosa</name>
    <dbReference type="NCBI Taxonomy" id="37682"/>
    <lineage>
        <taxon>Eukaryota</taxon>
        <taxon>Viridiplantae</taxon>
        <taxon>Streptophyta</taxon>
        <taxon>Embryophyta</taxon>
        <taxon>Tracheophyta</taxon>
        <taxon>Spermatophyta</taxon>
        <taxon>Magnoliopsida</taxon>
        <taxon>Liliopsida</taxon>
        <taxon>Poales</taxon>
        <taxon>Poaceae</taxon>
        <taxon>BOP clade</taxon>
        <taxon>Pooideae</taxon>
        <taxon>Triticodae</taxon>
        <taxon>Triticeae</taxon>
        <taxon>Triticinae</taxon>
        <taxon>Aegilops</taxon>
    </lineage>
</organism>
<dbReference type="Pfam" id="PF07731">
    <property type="entry name" value="Cu-oxidase_2"/>
    <property type="match status" value="1"/>
</dbReference>